<dbReference type="AlphaFoldDB" id="A0A372JE44"/>
<feature type="transmembrane region" description="Helical" evidence="1">
    <location>
        <begin position="66"/>
        <end position="87"/>
    </location>
</feature>
<keyword evidence="1" id="KW-0472">Membrane</keyword>
<keyword evidence="1" id="KW-1133">Transmembrane helix</keyword>
<sequence length="133" mass="12858">MSSVWGRVGLGVPLAVAAVAQFTGKGTDANALLYGLLLCLFTTLPLVIPHIGLAAVAVAGACLTSLTASGSLTAGGCAALLIALYLLGRAGTHVLAAVLIAPFAVLALLPHPGLATRAAAVLAPVAAGAGAVR</sequence>
<organism evidence="2 3">
    <name type="scientific">Actinomadura logoneensis</name>
    <dbReference type="NCBI Taxonomy" id="2293572"/>
    <lineage>
        <taxon>Bacteria</taxon>
        <taxon>Bacillati</taxon>
        <taxon>Actinomycetota</taxon>
        <taxon>Actinomycetes</taxon>
        <taxon>Streptosporangiales</taxon>
        <taxon>Thermomonosporaceae</taxon>
        <taxon>Actinomadura</taxon>
    </lineage>
</organism>
<comment type="caution">
    <text evidence="2">The sequence shown here is derived from an EMBL/GenBank/DDBJ whole genome shotgun (WGS) entry which is preliminary data.</text>
</comment>
<feature type="transmembrane region" description="Helical" evidence="1">
    <location>
        <begin position="34"/>
        <end position="59"/>
    </location>
</feature>
<feature type="transmembrane region" description="Helical" evidence="1">
    <location>
        <begin position="93"/>
        <end position="109"/>
    </location>
</feature>
<dbReference type="Proteomes" id="UP000261811">
    <property type="component" value="Unassembled WGS sequence"/>
</dbReference>
<reference evidence="2 3" key="1">
    <citation type="submission" date="2018-08" db="EMBL/GenBank/DDBJ databases">
        <title>Actinomadura jelena sp. nov., a novel Actinomycete isolated from soil in Chad.</title>
        <authorList>
            <person name="Shi L."/>
        </authorList>
    </citation>
    <scope>NUCLEOTIDE SEQUENCE [LARGE SCALE GENOMIC DNA]</scope>
    <source>
        <strain evidence="2 3">NEAU-G17</strain>
    </source>
</reference>
<keyword evidence="1" id="KW-0812">Transmembrane</keyword>
<keyword evidence="3" id="KW-1185">Reference proteome</keyword>
<protein>
    <submittedName>
        <fullName evidence="2">Uncharacterized protein</fullName>
    </submittedName>
</protein>
<evidence type="ECO:0000313" key="3">
    <source>
        <dbReference type="Proteomes" id="UP000261811"/>
    </source>
</evidence>
<feature type="non-terminal residue" evidence="2">
    <location>
        <position position="133"/>
    </location>
</feature>
<gene>
    <name evidence="2" type="ORF">DZF91_31685</name>
</gene>
<dbReference type="EMBL" id="QURH01000939">
    <property type="protein sequence ID" value="RFU37658.1"/>
    <property type="molecule type" value="Genomic_DNA"/>
</dbReference>
<evidence type="ECO:0000313" key="2">
    <source>
        <dbReference type="EMBL" id="RFU37658.1"/>
    </source>
</evidence>
<proteinExistence type="predicted"/>
<accession>A0A372JE44</accession>
<name>A0A372JE44_9ACTN</name>
<evidence type="ECO:0000256" key="1">
    <source>
        <dbReference type="SAM" id="Phobius"/>
    </source>
</evidence>